<dbReference type="AlphaFoldDB" id="A0A3A1R522"/>
<dbReference type="SUPFAM" id="SSF55729">
    <property type="entry name" value="Acyl-CoA N-acyltransferases (Nat)"/>
    <property type="match status" value="1"/>
</dbReference>
<proteinExistence type="predicted"/>
<name>A0A3A1R522_9BACI</name>
<gene>
    <name evidence="2" type="ORF">D3H55_01770</name>
</gene>
<feature type="domain" description="N-acetyltransferase" evidence="1">
    <location>
        <begin position="2"/>
        <end position="142"/>
    </location>
</feature>
<evidence type="ECO:0000313" key="2">
    <source>
        <dbReference type="EMBL" id="RIW38296.1"/>
    </source>
</evidence>
<comment type="caution">
    <text evidence="2">The sequence shown here is derived from an EMBL/GenBank/DDBJ whole genome shotgun (WGS) entry which is preliminary data.</text>
</comment>
<protein>
    <submittedName>
        <fullName evidence="2">N-acetyltransferase</fullName>
    </submittedName>
</protein>
<evidence type="ECO:0000259" key="1">
    <source>
        <dbReference type="PROSITE" id="PS51186"/>
    </source>
</evidence>
<dbReference type="Pfam" id="PF00583">
    <property type="entry name" value="Acetyltransf_1"/>
    <property type="match status" value="1"/>
</dbReference>
<dbReference type="CDD" id="cd04301">
    <property type="entry name" value="NAT_SF"/>
    <property type="match status" value="1"/>
</dbReference>
<sequence>MIEVSSAKMTDLKEIVQVDSEIVGSTKRYSYIKGAIESGCCLIVKENGRIGGFLIYHTNFFDHSFISLIIVSPSKRRRGYASRLLMYLEMLSPTDKVFSSTNRSNHDMQFVFKYNGYKPSGIIENLDEEDPELVYYKAVKLPY</sequence>
<dbReference type="InterPro" id="IPR016181">
    <property type="entry name" value="Acyl_CoA_acyltransferase"/>
</dbReference>
<dbReference type="GO" id="GO:0016747">
    <property type="term" value="F:acyltransferase activity, transferring groups other than amino-acyl groups"/>
    <property type="evidence" value="ECO:0007669"/>
    <property type="project" value="InterPro"/>
</dbReference>
<dbReference type="PROSITE" id="PS51186">
    <property type="entry name" value="GNAT"/>
    <property type="match status" value="1"/>
</dbReference>
<dbReference type="Gene3D" id="3.40.630.30">
    <property type="match status" value="1"/>
</dbReference>
<dbReference type="Proteomes" id="UP000265801">
    <property type="component" value="Unassembled WGS sequence"/>
</dbReference>
<dbReference type="OrthoDB" id="5638018at2"/>
<organism evidence="2 3">
    <name type="scientific">Bacillus salacetis</name>
    <dbReference type="NCBI Taxonomy" id="2315464"/>
    <lineage>
        <taxon>Bacteria</taxon>
        <taxon>Bacillati</taxon>
        <taxon>Bacillota</taxon>
        <taxon>Bacilli</taxon>
        <taxon>Bacillales</taxon>
        <taxon>Bacillaceae</taxon>
        <taxon>Bacillus</taxon>
    </lineage>
</organism>
<dbReference type="RefSeq" id="WP_119545194.1">
    <property type="nucleotide sequence ID" value="NZ_QXIR01000002.1"/>
</dbReference>
<keyword evidence="2" id="KW-0808">Transferase</keyword>
<keyword evidence="3" id="KW-1185">Reference proteome</keyword>
<evidence type="ECO:0000313" key="3">
    <source>
        <dbReference type="Proteomes" id="UP000265801"/>
    </source>
</evidence>
<dbReference type="EMBL" id="QXIR01000002">
    <property type="protein sequence ID" value="RIW38296.1"/>
    <property type="molecule type" value="Genomic_DNA"/>
</dbReference>
<reference evidence="2 3" key="1">
    <citation type="submission" date="2018-09" db="EMBL/GenBank/DDBJ databases">
        <title>Bacillus saliacetes sp. nov., isolated from Thai shrimp paste (Ka-pi).</title>
        <authorList>
            <person name="Daroonpunt R."/>
            <person name="Tanasupawat S."/>
            <person name="Yiamsombut S."/>
        </authorList>
    </citation>
    <scope>NUCLEOTIDE SEQUENCE [LARGE SCALE GENOMIC DNA]</scope>
    <source>
        <strain evidence="2 3">SKP7-4</strain>
    </source>
</reference>
<accession>A0A3A1R522</accession>
<dbReference type="InterPro" id="IPR000182">
    <property type="entry name" value="GNAT_dom"/>
</dbReference>